<dbReference type="NCBIfam" id="TIGR00557">
    <property type="entry name" value="pdxA"/>
    <property type="match status" value="1"/>
</dbReference>
<gene>
    <name evidence="4" type="primary">pdxA</name>
    <name evidence="4" type="ORF">G3N55_10630</name>
</gene>
<dbReference type="EC" id="1.1.1.262" evidence="4"/>
<dbReference type="Proteomes" id="UP000469346">
    <property type="component" value="Unassembled WGS sequence"/>
</dbReference>
<evidence type="ECO:0000313" key="4">
    <source>
        <dbReference type="EMBL" id="NDY43293.1"/>
    </source>
</evidence>
<dbReference type="GO" id="GO:0046872">
    <property type="term" value="F:metal ion binding"/>
    <property type="evidence" value="ECO:0007669"/>
    <property type="project" value="UniProtKB-KW"/>
</dbReference>
<protein>
    <submittedName>
        <fullName evidence="4">4-hydroxythreonine-4-phosphate dehydrogenase PdxA</fullName>
        <ecNumber evidence="4">1.1.1.262</ecNumber>
    </submittedName>
</protein>
<accession>A0A6N9TT80</accession>
<proteinExistence type="predicted"/>
<dbReference type="GO" id="GO:0050570">
    <property type="term" value="F:4-hydroxythreonine-4-phosphate dehydrogenase activity"/>
    <property type="evidence" value="ECO:0007669"/>
    <property type="project" value="UniProtKB-EC"/>
</dbReference>
<dbReference type="GO" id="GO:0051287">
    <property type="term" value="F:NAD binding"/>
    <property type="evidence" value="ECO:0007669"/>
    <property type="project" value="InterPro"/>
</dbReference>
<dbReference type="Pfam" id="PF04166">
    <property type="entry name" value="PdxA"/>
    <property type="match status" value="1"/>
</dbReference>
<comment type="caution">
    <text evidence="4">The sequence shown here is derived from an EMBL/GenBank/DDBJ whole genome shotgun (WGS) entry which is preliminary data.</text>
</comment>
<keyword evidence="3" id="KW-0520">NAD</keyword>
<keyword evidence="1" id="KW-0479">Metal-binding</keyword>
<dbReference type="EMBL" id="JAAGRR010000145">
    <property type="protein sequence ID" value="NDY43293.1"/>
    <property type="molecule type" value="Genomic_DNA"/>
</dbReference>
<sequence length="328" mass="34629">MGCPAGVGPEVVLKAFARRPGWRGRRAPVVLGDPGVLRRTAAALGLPFRPHPWRPGDAPPAGAIPVVEVTRLGPGDFRTGTPNAATGAASHAYVLEGLRRIRAGELSGIVTAPISKLGLRLAGIPFPGHTEILADFTGCRRYAMMLSGRRLRVVLCTIHCALAEVPGRLDTGRVLETIRLADQALRCDFGLERPRVAVAGLNPHAGEAGMFGDEEERIIGPAVAAARAEGIDASGPHPPDTVFYLASRGRFDVVVAQYHDQGLIPLKLLHFRDGVNVTLGLPLVRTSVDHGTAYDIAGTGAADPSSLLAAVATARTMVRHRRRAGGRP</sequence>
<dbReference type="PANTHER" id="PTHR30004">
    <property type="entry name" value="4-HYDROXYTHREONINE-4-PHOSPHATE DEHYDROGENASE"/>
    <property type="match status" value="1"/>
</dbReference>
<organism evidence="4 5">
    <name type="scientific">Dissulfurirhabdus thermomarina</name>
    <dbReference type="NCBI Taxonomy" id="1765737"/>
    <lineage>
        <taxon>Bacteria</taxon>
        <taxon>Deltaproteobacteria</taxon>
        <taxon>Dissulfurirhabdaceae</taxon>
        <taxon>Dissulfurirhabdus</taxon>
    </lineage>
</organism>
<dbReference type="Gene3D" id="3.40.718.10">
    <property type="entry name" value="Isopropylmalate Dehydrogenase"/>
    <property type="match status" value="1"/>
</dbReference>
<dbReference type="PANTHER" id="PTHR30004:SF6">
    <property type="entry name" value="D-THREONATE 4-PHOSPHATE DEHYDROGENASE"/>
    <property type="match status" value="1"/>
</dbReference>
<dbReference type="AlphaFoldDB" id="A0A6N9TT80"/>
<evidence type="ECO:0000256" key="3">
    <source>
        <dbReference type="ARBA" id="ARBA00023027"/>
    </source>
</evidence>
<evidence type="ECO:0000256" key="2">
    <source>
        <dbReference type="ARBA" id="ARBA00023002"/>
    </source>
</evidence>
<keyword evidence="5" id="KW-1185">Reference proteome</keyword>
<evidence type="ECO:0000256" key="1">
    <source>
        <dbReference type="ARBA" id="ARBA00022723"/>
    </source>
</evidence>
<evidence type="ECO:0000313" key="5">
    <source>
        <dbReference type="Proteomes" id="UP000469346"/>
    </source>
</evidence>
<reference evidence="4 5" key="1">
    <citation type="submission" date="2020-02" db="EMBL/GenBank/DDBJ databases">
        <title>Comparative genomics of sulfur disproportionating microorganisms.</title>
        <authorList>
            <person name="Ward L.M."/>
            <person name="Bertran E."/>
            <person name="Johnston D.T."/>
        </authorList>
    </citation>
    <scope>NUCLEOTIDE SEQUENCE [LARGE SCALE GENOMIC DNA]</scope>
    <source>
        <strain evidence="4 5">DSM 100025</strain>
    </source>
</reference>
<keyword evidence="2 4" id="KW-0560">Oxidoreductase</keyword>
<dbReference type="SUPFAM" id="SSF53659">
    <property type="entry name" value="Isocitrate/Isopropylmalate dehydrogenase-like"/>
    <property type="match status" value="1"/>
</dbReference>
<dbReference type="InterPro" id="IPR005255">
    <property type="entry name" value="PdxA_fam"/>
</dbReference>
<name>A0A6N9TT80_DISTH</name>